<keyword evidence="2" id="KW-1134">Transmembrane beta strand</keyword>
<dbReference type="Proteomes" id="UP000256838">
    <property type="component" value="Unassembled WGS sequence"/>
</dbReference>
<keyword evidence="4" id="KW-1185">Reference proteome</keyword>
<evidence type="ECO:0000313" key="4">
    <source>
        <dbReference type="Proteomes" id="UP000256838"/>
    </source>
</evidence>
<keyword evidence="2" id="KW-0449">Lipoprotein</keyword>
<dbReference type="PANTHER" id="PTHR30203:SF33">
    <property type="entry name" value="BLR4455 PROTEIN"/>
    <property type="match status" value="1"/>
</dbReference>
<accession>A0A3D8K406</accession>
<protein>
    <submittedName>
        <fullName evidence="3">RND transporter</fullName>
    </submittedName>
</protein>
<gene>
    <name evidence="3" type="ORF">DWV00_09545</name>
</gene>
<dbReference type="AlphaFoldDB" id="A0A3D8K406"/>
<dbReference type="SUPFAM" id="SSF56954">
    <property type="entry name" value="Outer membrane efflux proteins (OEP)"/>
    <property type="match status" value="1"/>
</dbReference>
<dbReference type="PANTHER" id="PTHR30203">
    <property type="entry name" value="OUTER MEMBRANE CATION EFFLUX PROTEIN"/>
    <property type="match status" value="1"/>
</dbReference>
<reference evidence="3 4" key="1">
    <citation type="submission" date="2018-08" db="EMBL/GenBank/DDBJ databases">
        <title>Paraburkholderia sp. DHOM06 isolated from forest soil.</title>
        <authorList>
            <person name="Gao Z.-H."/>
            <person name="Qiu L.-H."/>
        </authorList>
    </citation>
    <scope>NUCLEOTIDE SEQUENCE [LARGE SCALE GENOMIC DNA]</scope>
    <source>
        <strain evidence="3 4">DHOM06</strain>
    </source>
</reference>
<dbReference type="InterPro" id="IPR003423">
    <property type="entry name" value="OMP_efflux"/>
</dbReference>
<keyword evidence="2" id="KW-0472">Membrane</keyword>
<dbReference type="GO" id="GO:0005886">
    <property type="term" value="C:plasma membrane"/>
    <property type="evidence" value="ECO:0007669"/>
    <property type="project" value="UniProtKB-SubCell"/>
</dbReference>
<dbReference type="OrthoDB" id="9770517at2"/>
<name>A0A3D8K406_9BURK</name>
<keyword evidence="2" id="KW-0732">Signal</keyword>
<organism evidence="3 4">
    <name type="scientific">Trinickia dinghuensis</name>
    <dbReference type="NCBI Taxonomy" id="2291023"/>
    <lineage>
        <taxon>Bacteria</taxon>
        <taxon>Pseudomonadati</taxon>
        <taxon>Pseudomonadota</taxon>
        <taxon>Betaproteobacteria</taxon>
        <taxon>Burkholderiales</taxon>
        <taxon>Burkholderiaceae</taxon>
        <taxon>Trinickia</taxon>
    </lineage>
</organism>
<dbReference type="EMBL" id="QRGA01000005">
    <property type="protein sequence ID" value="RDU99341.1"/>
    <property type="molecule type" value="Genomic_DNA"/>
</dbReference>
<comment type="caution">
    <text evidence="3">The sequence shown here is derived from an EMBL/GenBank/DDBJ whole genome shotgun (WGS) entry which is preliminary data.</text>
</comment>
<evidence type="ECO:0000256" key="2">
    <source>
        <dbReference type="RuleBase" id="RU362097"/>
    </source>
</evidence>
<dbReference type="InterPro" id="IPR010131">
    <property type="entry name" value="MdtP/NodT-like"/>
</dbReference>
<evidence type="ECO:0000313" key="3">
    <source>
        <dbReference type="EMBL" id="RDU99341.1"/>
    </source>
</evidence>
<sequence>MSTSQPSDRKRYRIARTVFAMAAALAVGCSLTSCAVGPDFVKPPAPHVAQFVHGQPEQDVIAAERGSQRFDAEAQLPTDWWTLFGSRVIDTAVSDTLMGNATLDGAQASLRQSEASMRAGAGVFFPQVDAGFGASREKYSPLHVGQDLPPTIFNLFTLSGTISYTLDLWGGERRLVEGLRAQTDVARYALLATYLTLTTNVVNAMIARAAYTDEIAATRETIDLVREQVRITRTQAEAGTTAYSAVLTLESELATLEASLPALEQKRVQTQDLLATLAGEFPADWHADAVSLSDIALPADLPAAIPSELVHRRPDILQAEAALHVASANVGVATANLFPSLTLSATGGYGNSSMGALLRAVGQTWSLGGSISAPIFHGGSLWYQRKAALAALDGSRSAYRQIVLTAFAQVADTLRALEHDAAALDAQARALASAREALRLMRVNYEAGTVDYVQILVADQQYHQAEIAYLQDLAQRLQDTVALYAALGGGWGTAH</sequence>
<keyword evidence="2" id="KW-0812">Transmembrane</keyword>
<comment type="similarity">
    <text evidence="1 2">Belongs to the outer membrane factor (OMF) (TC 1.B.17) family.</text>
</comment>
<keyword evidence="2" id="KW-0564">Palmitate</keyword>
<dbReference type="Pfam" id="PF02321">
    <property type="entry name" value="OEP"/>
    <property type="match status" value="2"/>
</dbReference>
<comment type="subcellular location">
    <subcellularLocation>
        <location evidence="2">Cell membrane</location>
        <topology evidence="2">Lipid-anchor</topology>
    </subcellularLocation>
</comment>
<evidence type="ECO:0000256" key="1">
    <source>
        <dbReference type="ARBA" id="ARBA00007613"/>
    </source>
</evidence>
<dbReference type="RefSeq" id="WP_115533316.1">
    <property type="nucleotide sequence ID" value="NZ_QRGA01000005.1"/>
</dbReference>
<proteinExistence type="inferred from homology"/>
<dbReference type="Gene3D" id="2.20.200.10">
    <property type="entry name" value="Outer membrane efflux proteins (OEP)"/>
    <property type="match status" value="1"/>
</dbReference>
<dbReference type="NCBIfam" id="TIGR01845">
    <property type="entry name" value="outer_NodT"/>
    <property type="match status" value="1"/>
</dbReference>
<dbReference type="Gene3D" id="1.20.1600.10">
    <property type="entry name" value="Outer membrane efflux proteins (OEP)"/>
    <property type="match status" value="1"/>
</dbReference>
<feature type="signal peptide" evidence="2">
    <location>
        <begin position="1"/>
        <end position="35"/>
    </location>
</feature>
<feature type="chain" id="PRO_5017495202" evidence="2">
    <location>
        <begin position="36"/>
        <end position="495"/>
    </location>
</feature>
<dbReference type="GO" id="GO:0015562">
    <property type="term" value="F:efflux transmembrane transporter activity"/>
    <property type="evidence" value="ECO:0007669"/>
    <property type="project" value="InterPro"/>
</dbReference>